<keyword evidence="3 9" id="KW-0645">Protease</keyword>
<protein>
    <recommendedName>
        <fullName evidence="9">Lipoprotein signal peptidase</fullName>
        <ecNumber evidence="9">3.4.23.36</ecNumber>
    </recommendedName>
    <alternativeName>
        <fullName evidence="9">Prolipoprotein signal peptidase</fullName>
    </alternativeName>
    <alternativeName>
        <fullName evidence="9">Signal peptidase II</fullName>
        <shortName evidence="9">SPase II</shortName>
    </alternativeName>
</protein>
<comment type="caution">
    <text evidence="9">Lacks conserved residue(s) required for the propagation of feature annotation.</text>
</comment>
<dbReference type="GO" id="GO:0005886">
    <property type="term" value="C:plasma membrane"/>
    <property type="evidence" value="ECO:0007669"/>
    <property type="project" value="UniProtKB-SubCell"/>
</dbReference>
<keyword evidence="12" id="KW-0449">Lipoprotein</keyword>
<evidence type="ECO:0000256" key="2">
    <source>
        <dbReference type="ARBA" id="ARBA00022475"/>
    </source>
</evidence>
<proteinExistence type="inferred from homology"/>
<evidence type="ECO:0000256" key="9">
    <source>
        <dbReference type="HAMAP-Rule" id="MF_00161"/>
    </source>
</evidence>
<dbReference type="NCBIfam" id="TIGR00077">
    <property type="entry name" value="lspA"/>
    <property type="match status" value="1"/>
</dbReference>
<keyword evidence="2 9" id="KW-1003">Cell membrane</keyword>
<keyword evidence="5 9" id="KW-0064">Aspartyl protease</keyword>
<dbReference type="PANTHER" id="PTHR33695">
    <property type="entry name" value="LIPOPROTEIN SIGNAL PEPTIDASE"/>
    <property type="match status" value="1"/>
</dbReference>
<feature type="transmembrane region" description="Helical" evidence="9">
    <location>
        <begin position="86"/>
        <end position="103"/>
    </location>
</feature>
<evidence type="ECO:0000313" key="12">
    <source>
        <dbReference type="EMBL" id="BBP89171.1"/>
    </source>
</evidence>
<dbReference type="UniPathway" id="UPA00665"/>
<dbReference type="EC" id="3.4.23.36" evidence="9"/>
<dbReference type="PRINTS" id="PR00781">
    <property type="entry name" value="LIPOSIGPTASE"/>
</dbReference>
<dbReference type="Proteomes" id="UP000464658">
    <property type="component" value="Chromosome"/>
</dbReference>
<evidence type="ECO:0000256" key="7">
    <source>
        <dbReference type="ARBA" id="ARBA00022989"/>
    </source>
</evidence>
<gene>
    <name evidence="9 12" type="primary">lspA</name>
    <name evidence="12" type="ORF">BsIDN1_27890</name>
</gene>
<evidence type="ECO:0000256" key="4">
    <source>
        <dbReference type="ARBA" id="ARBA00022692"/>
    </source>
</evidence>
<name>A0A5S9M8D8_BACIA</name>
<dbReference type="Pfam" id="PF01252">
    <property type="entry name" value="Peptidase_A8"/>
    <property type="match status" value="1"/>
</dbReference>
<dbReference type="GO" id="GO:0004190">
    <property type="term" value="F:aspartic-type endopeptidase activity"/>
    <property type="evidence" value="ECO:0007669"/>
    <property type="project" value="UniProtKB-UniRule"/>
</dbReference>
<keyword evidence="8 9" id="KW-0472">Membrane</keyword>
<accession>A0A5S9M8D8</accession>
<evidence type="ECO:0000256" key="8">
    <source>
        <dbReference type="ARBA" id="ARBA00023136"/>
    </source>
</evidence>
<dbReference type="HAMAP" id="MF_00161">
    <property type="entry name" value="LspA"/>
    <property type="match status" value="1"/>
</dbReference>
<reference evidence="12 13" key="1">
    <citation type="submission" date="2019-12" db="EMBL/GenBank/DDBJ databases">
        <title>Full genome sequence of a Bacillus safensis strain isolated from commercially available natto in Indonesia.</title>
        <authorList>
            <person name="Yoshida M."/>
            <person name="Uomi M."/>
            <person name="Waturangi D."/>
            <person name="Ekaputri J.J."/>
            <person name="Setiamarga D.H.E."/>
        </authorList>
    </citation>
    <scope>NUCLEOTIDE SEQUENCE [LARGE SCALE GENOMIC DNA]</scope>
    <source>
        <strain evidence="12 13">IDN1</strain>
    </source>
</reference>
<evidence type="ECO:0000256" key="10">
    <source>
        <dbReference type="RuleBase" id="RU000594"/>
    </source>
</evidence>
<feature type="transmembrane region" description="Helical" evidence="9">
    <location>
        <begin position="123"/>
        <end position="143"/>
    </location>
</feature>
<evidence type="ECO:0000256" key="5">
    <source>
        <dbReference type="ARBA" id="ARBA00022750"/>
    </source>
</evidence>
<evidence type="ECO:0000256" key="11">
    <source>
        <dbReference type="RuleBase" id="RU004181"/>
    </source>
</evidence>
<dbReference type="GO" id="GO:0006508">
    <property type="term" value="P:proteolysis"/>
    <property type="evidence" value="ECO:0007669"/>
    <property type="project" value="UniProtKB-KW"/>
</dbReference>
<comment type="pathway">
    <text evidence="9">Protein modification; lipoprotein biosynthesis (signal peptide cleavage).</text>
</comment>
<dbReference type="AlphaFoldDB" id="A0A5S9M8D8"/>
<comment type="subcellular location">
    <subcellularLocation>
        <location evidence="9">Cell membrane</location>
        <topology evidence="9">Multi-pass membrane protein</topology>
    </subcellularLocation>
</comment>
<keyword evidence="6 9" id="KW-0378">Hydrolase</keyword>
<evidence type="ECO:0000313" key="13">
    <source>
        <dbReference type="Proteomes" id="UP000464658"/>
    </source>
</evidence>
<keyword evidence="7 9" id="KW-1133">Transmembrane helix</keyword>
<feature type="active site" evidence="9">
    <location>
        <position position="131"/>
    </location>
</feature>
<dbReference type="PROSITE" id="PS00855">
    <property type="entry name" value="SPASE_II"/>
    <property type="match status" value="1"/>
</dbReference>
<feature type="active site" evidence="9">
    <location>
        <position position="113"/>
    </location>
</feature>
<dbReference type="EMBL" id="AP021906">
    <property type="protein sequence ID" value="BBP89171.1"/>
    <property type="molecule type" value="Genomic_DNA"/>
</dbReference>
<evidence type="ECO:0000256" key="6">
    <source>
        <dbReference type="ARBA" id="ARBA00022801"/>
    </source>
</evidence>
<organism evidence="12 13">
    <name type="scientific">Bacillus safensis</name>
    <dbReference type="NCBI Taxonomy" id="561879"/>
    <lineage>
        <taxon>Bacteria</taxon>
        <taxon>Bacillati</taxon>
        <taxon>Bacillota</taxon>
        <taxon>Bacilli</taxon>
        <taxon>Bacillales</taxon>
        <taxon>Bacillaceae</taxon>
        <taxon>Bacillus</taxon>
    </lineage>
</organism>
<comment type="function">
    <text evidence="9 10">This protein specifically catalyzes the removal of signal peptides from prolipoproteins.</text>
</comment>
<keyword evidence="4 9" id="KW-0812">Transmembrane</keyword>
<evidence type="ECO:0000256" key="3">
    <source>
        <dbReference type="ARBA" id="ARBA00022670"/>
    </source>
</evidence>
<evidence type="ECO:0000256" key="1">
    <source>
        <dbReference type="ARBA" id="ARBA00006139"/>
    </source>
</evidence>
<dbReference type="PANTHER" id="PTHR33695:SF1">
    <property type="entry name" value="LIPOPROTEIN SIGNAL PEPTIDASE"/>
    <property type="match status" value="1"/>
</dbReference>
<comment type="similarity">
    <text evidence="1 9 11">Belongs to the peptidase A8 family.</text>
</comment>
<sequence>MCVLLHNRIRYHLFRPINKMAHCQKNMMLGDSVPVIDGFFLYHVSPKFRSRMGNSPRTNVVFLCDHTRCYCGNCFYLQKHGQKDKLLGVALALMLGGAIGNFIDRIFRQEVVDFAHFVFGDYHYPIFNIADSSLCVGVILLFIQMLLDGKKNKESTT</sequence>
<comment type="catalytic activity">
    <reaction evidence="9 10">
        <text>Release of signal peptides from bacterial membrane prolipoproteins. Hydrolyzes -Xaa-Yaa-Zaa-|-(S,diacylglyceryl)Cys-, in which Xaa is hydrophobic (preferably Leu), and Yaa (Ala or Ser) and Zaa (Gly or Ala) have small, neutral side chains.</text>
        <dbReference type="EC" id="3.4.23.36"/>
    </reaction>
</comment>
<dbReference type="InterPro" id="IPR001872">
    <property type="entry name" value="Peptidase_A8"/>
</dbReference>